<dbReference type="Proteomes" id="UP001142592">
    <property type="component" value="Unassembled WGS sequence"/>
</dbReference>
<accession>A0A9X3DC47</accession>
<keyword evidence="1" id="KW-0812">Transmembrane</keyword>
<evidence type="ECO:0000313" key="2">
    <source>
        <dbReference type="EMBL" id="MCX3264983.1"/>
    </source>
</evidence>
<keyword evidence="1" id="KW-1133">Transmembrane helix</keyword>
<gene>
    <name evidence="2" type="ORF">OQZ29_09515</name>
</gene>
<evidence type="ECO:0000256" key="1">
    <source>
        <dbReference type="SAM" id="Phobius"/>
    </source>
</evidence>
<sequence length="108" mass="12405">MMSWISFLTWILGIYFFYYSANIGFDLLKVRRSVDVGDNTLISVKVDTEDETMFPVKVSDGEEIDYFIDEGDTFVPESPIYSSAGVNIRQLFELARSESIEFTGKVKY</sequence>
<proteinExistence type="predicted"/>
<feature type="transmembrane region" description="Helical" evidence="1">
    <location>
        <begin position="6"/>
        <end position="25"/>
    </location>
</feature>
<keyword evidence="1" id="KW-0472">Membrane</keyword>
<protein>
    <submittedName>
        <fullName evidence="2">Uncharacterized protein</fullName>
    </submittedName>
</protein>
<evidence type="ECO:0000313" key="3">
    <source>
        <dbReference type="Proteomes" id="UP001142592"/>
    </source>
</evidence>
<dbReference type="EMBL" id="JAPJUH010000003">
    <property type="protein sequence ID" value="MCX3264983.1"/>
    <property type="molecule type" value="Genomic_DNA"/>
</dbReference>
<comment type="caution">
    <text evidence="2">The sequence shown here is derived from an EMBL/GenBank/DDBJ whole genome shotgun (WGS) entry which is preliminary data.</text>
</comment>
<name>A0A9X3DC47_9SPHI</name>
<keyword evidence="3" id="KW-1185">Reference proteome</keyword>
<organism evidence="2 3">
    <name type="scientific">Pedobacter agri</name>
    <dbReference type="NCBI Taxonomy" id="454586"/>
    <lineage>
        <taxon>Bacteria</taxon>
        <taxon>Pseudomonadati</taxon>
        <taxon>Bacteroidota</taxon>
        <taxon>Sphingobacteriia</taxon>
        <taxon>Sphingobacteriales</taxon>
        <taxon>Sphingobacteriaceae</taxon>
        <taxon>Pedobacter</taxon>
    </lineage>
</organism>
<dbReference type="RefSeq" id="WP_010599856.1">
    <property type="nucleotide sequence ID" value="NZ_JAPJUH010000003.1"/>
</dbReference>
<reference evidence="2" key="1">
    <citation type="submission" date="2022-11" db="EMBL/GenBank/DDBJ databases">
        <authorList>
            <person name="Graham C."/>
            <person name="Newman J.D."/>
        </authorList>
    </citation>
    <scope>NUCLEOTIDE SEQUENCE</scope>
    <source>
        <strain evidence="2">DSM 19486</strain>
    </source>
</reference>
<dbReference type="AlphaFoldDB" id="A0A9X3DC47"/>